<protein>
    <submittedName>
        <fullName evidence="1">Putative toxin VapC6 domain, ZN ribbon domain</fullName>
    </submittedName>
</protein>
<organism evidence="1">
    <name type="scientific">Myoviridae sp. ctsNY46</name>
    <dbReference type="NCBI Taxonomy" id="2825192"/>
    <lineage>
        <taxon>Viruses</taxon>
        <taxon>Duplodnaviria</taxon>
        <taxon>Heunggongvirae</taxon>
        <taxon>Uroviricota</taxon>
        <taxon>Caudoviricetes</taxon>
    </lineage>
</organism>
<name>A0A8S5U7I4_9CAUD</name>
<accession>A0A8S5U7I4</accession>
<evidence type="ECO:0000313" key="1">
    <source>
        <dbReference type="EMBL" id="DAF90412.1"/>
    </source>
</evidence>
<dbReference type="EMBL" id="BK016028">
    <property type="protein sequence ID" value="DAF90412.1"/>
    <property type="molecule type" value="Genomic_DNA"/>
</dbReference>
<sequence>MCKYCDTSKMHEENIADSGVGDFLSIGVDKAKKCYLKSWGNDEAVWYPNFCPECGRDLRKVRSEG</sequence>
<proteinExistence type="predicted"/>
<reference evidence="1" key="1">
    <citation type="journal article" date="2021" name="Proc. Natl. Acad. Sci. U.S.A.">
        <title>A Catalog of Tens of Thousands of Viruses from Human Metagenomes Reveals Hidden Associations with Chronic Diseases.</title>
        <authorList>
            <person name="Tisza M.J."/>
            <person name="Buck C.B."/>
        </authorList>
    </citation>
    <scope>NUCLEOTIDE SEQUENCE</scope>
    <source>
        <strain evidence="1">CtsNY46</strain>
    </source>
</reference>